<name>A0A285K869_9ACTN</name>
<sequence>MRFGVNYTPSAGWFHSWLDFDPTSVGKDLEAIAGLGVDHIRLMPLWPHVQPNRGLIRPRALADVVTVVDLAAEYGLDVNVDGLQGHLSSFDFVPAWLSSWHRRNMFTDPDVVTSTAHYLRRLTAAVAGRPNLLGVTVGNETNQFAAAPHPFPHPVTEEGAGVWLARLTAAIRDEARPGTLVTHAMYDAAWYDDTQPFGPAHAVEHGDETIVHSWVFNGAAQTHGGMGAGSVRHAEYLCRLAAAWHTDATRPVWLQEVGAPTNVVAEADAPDFLEATLRHVARIPELSGITWWCSHDVSRDLLDFPELEYDLGLITSDGRVKPTGERFAATIEQIRKQSHTVEQSTALILDDTVPGYRAASGPSREFYRSWLDLAGDGAGPQIVLASKAGDAELLSARGITELRRPLERP</sequence>
<dbReference type="Proteomes" id="UP000219612">
    <property type="component" value="Unassembled WGS sequence"/>
</dbReference>
<dbReference type="OrthoDB" id="110211at2"/>
<organism evidence="1 2">
    <name type="scientific">Paractinoplanes atraurantiacus</name>
    <dbReference type="NCBI Taxonomy" id="1036182"/>
    <lineage>
        <taxon>Bacteria</taxon>
        <taxon>Bacillati</taxon>
        <taxon>Actinomycetota</taxon>
        <taxon>Actinomycetes</taxon>
        <taxon>Micromonosporales</taxon>
        <taxon>Micromonosporaceae</taxon>
        <taxon>Paractinoplanes</taxon>
    </lineage>
</organism>
<dbReference type="InterPro" id="IPR017853">
    <property type="entry name" value="GH"/>
</dbReference>
<evidence type="ECO:0000313" key="2">
    <source>
        <dbReference type="Proteomes" id="UP000219612"/>
    </source>
</evidence>
<evidence type="ECO:0008006" key="3">
    <source>
        <dbReference type="Google" id="ProtNLM"/>
    </source>
</evidence>
<dbReference type="SUPFAM" id="SSF51445">
    <property type="entry name" value="(Trans)glycosidases"/>
    <property type="match status" value="1"/>
</dbReference>
<accession>A0A285K869</accession>
<dbReference type="EMBL" id="OBDY01000034">
    <property type="protein sequence ID" value="SNY68765.1"/>
    <property type="molecule type" value="Genomic_DNA"/>
</dbReference>
<dbReference type="AlphaFoldDB" id="A0A285K869"/>
<reference evidence="2" key="1">
    <citation type="submission" date="2017-09" db="EMBL/GenBank/DDBJ databases">
        <authorList>
            <person name="Varghese N."/>
            <person name="Submissions S."/>
        </authorList>
    </citation>
    <scope>NUCLEOTIDE SEQUENCE [LARGE SCALE GENOMIC DNA]</scope>
    <source>
        <strain evidence="2">CGMCC 4.6857</strain>
    </source>
</reference>
<evidence type="ECO:0000313" key="1">
    <source>
        <dbReference type="EMBL" id="SNY68765.1"/>
    </source>
</evidence>
<protein>
    <recommendedName>
        <fullName evidence="3">Cellulase (Glycosyl hydrolase family 5)</fullName>
    </recommendedName>
</protein>
<keyword evidence="2" id="KW-1185">Reference proteome</keyword>
<dbReference type="RefSeq" id="WP_097328073.1">
    <property type="nucleotide sequence ID" value="NZ_OBDY01000034.1"/>
</dbReference>
<gene>
    <name evidence="1" type="ORF">SAMN05421748_13411</name>
</gene>
<dbReference type="Gene3D" id="3.20.20.80">
    <property type="entry name" value="Glycosidases"/>
    <property type="match status" value="1"/>
</dbReference>
<proteinExistence type="predicted"/>